<feature type="region of interest" description="Disordered" evidence="1">
    <location>
        <begin position="146"/>
        <end position="189"/>
    </location>
</feature>
<dbReference type="EMBL" id="KN120733">
    <property type="protein sequence ID" value="KFO37787.1"/>
    <property type="molecule type" value="Genomic_DNA"/>
</dbReference>
<dbReference type="AlphaFoldDB" id="A0A091E386"/>
<gene>
    <name evidence="2" type="ORF">H920_00801</name>
</gene>
<keyword evidence="3" id="KW-1185">Reference proteome</keyword>
<reference evidence="2 3" key="1">
    <citation type="submission" date="2013-11" db="EMBL/GenBank/DDBJ databases">
        <title>The Damaraland mole rat (Fukomys damarensis) genome and evolution of African mole rats.</title>
        <authorList>
            <person name="Gladyshev V.N."/>
            <person name="Fang X."/>
        </authorList>
    </citation>
    <scope>NUCLEOTIDE SEQUENCE [LARGE SCALE GENOMIC DNA]</scope>
    <source>
        <tissue evidence="2">Liver</tissue>
    </source>
</reference>
<sequence length="353" mass="37464">MSLLFPVHPRTLSQRLIGNSPQALPAQLASGCYPSKDTLTLESSRVGAVHGVTDTMTTPAARSQTRFLLGVLHREIPQPQEVIKTVAAAQDKVVREGVRSERLLGSRLDAQCDAGLCLVSIRAPLGGCPRDVNYGPVLRAVSRCAHTPAPAGPESRPSHPRNDPRVKARDEAARQQVPVSPSPRLPAEALLPSGEETHALCLGFTLRQSLNKLCGALRESNSERHSRPRAGLQLSPQEVVPMGTRLTSQASVVLATLCLRSKTSIASCDQDATTVTGLGLQESDVPSFLWLPFGGKRPHPSTQHCTAGSQEDSPVTCLHPAPRGAEVAINTVSPWGSPCSQAGTVGDPGLRDT</sequence>
<evidence type="ECO:0000313" key="3">
    <source>
        <dbReference type="Proteomes" id="UP000028990"/>
    </source>
</evidence>
<protein>
    <submittedName>
        <fullName evidence="2">Uncharacterized protein</fullName>
    </submittedName>
</protein>
<evidence type="ECO:0000313" key="2">
    <source>
        <dbReference type="EMBL" id="KFO37787.1"/>
    </source>
</evidence>
<feature type="compositionally biased region" description="Basic and acidic residues" evidence="1">
    <location>
        <begin position="156"/>
        <end position="173"/>
    </location>
</feature>
<name>A0A091E386_FUKDA</name>
<proteinExistence type="predicted"/>
<organism evidence="2 3">
    <name type="scientific">Fukomys damarensis</name>
    <name type="common">Damaraland mole rat</name>
    <name type="synonym">Cryptomys damarensis</name>
    <dbReference type="NCBI Taxonomy" id="885580"/>
    <lineage>
        <taxon>Eukaryota</taxon>
        <taxon>Metazoa</taxon>
        <taxon>Chordata</taxon>
        <taxon>Craniata</taxon>
        <taxon>Vertebrata</taxon>
        <taxon>Euteleostomi</taxon>
        <taxon>Mammalia</taxon>
        <taxon>Eutheria</taxon>
        <taxon>Euarchontoglires</taxon>
        <taxon>Glires</taxon>
        <taxon>Rodentia</taxon>
        <taxon>Hystricomorpha</taxon>
        <taxon>Bathyergidae</taxon>
        <taxon>Fukomys</taxon>
    </lineage>
</organism>
<dbReference type="Proteomes" id="UP000028990">
    <property type="component" value="Unassembled WGS sequence"/>
</dbReference>
<accession>A0A091E386</accession>
<evidence type="ECO:0000256" key="1">
    <source>
        <dbReference type="SAM" id="MobiDB-lite"/>
    </source>
</evidence>